<dbReference type="InterPro" id="IPR001878">
    <property type="entry name" value="Znf_CCHC"/>
</dbReference>
<dbReference type="RefSeq" id="XP_062712170.1">
    <property type="nucleotide sequence ID" value="XM_062856186.1"/>
</dbReference>
<keyword evidence="1" id="KW-0863">Zinc-finger</keyword>
<dbReference type="PROSITE" id="PS50158">
    <property type="entry name" value="ZF_CCHC"/>
    <property type="match status" value="1"/>
</dbReference>
<feature type="domain" description="CCHC-type" evidence="3">
    <location>
        <begin position="46"/>
        <end position="61"/>
    </location>
</feature>
<dbReference type="Pfam" id="PF22936">
    <property type="entry name" value="Pol_BBD"/>
    <property type="match status" value="1"/>
</dbReference>
<proteinExistence type="predicted"/>
<evidence type="ECO:0000256" key="2">
    <source>
        <dbReference type="SAM" id="MobiDB-lite"/>
    </source>
</evidence>
<dbReference type="Proteomes" id="UP000069940">
    <property type="component" value="Unassembled WGS sequence"/>
</dbReference>
<sequence>MILRSLPSSYDTLTTALESRSDADLTLELVAGVQGRSSKKKKPLICHRCKKEGHKQFECPQRARDSDGDPKPKRKQPPKKREDFVSFAFAAGACANSDGSKPWVVDSGATRHTVADRSFFSEPNSCDIKYVKLADGKLTKVEGQGCGTIECCDENRLPRQMNISVALYTPDLAMNLLSVPAIMQMLIFDARGCQITRDGTTMVVATLKHGLYQLKQPEEVALSVSGHHNKDCPHVRHRRFGHRDPAAIIRMKKNDLVSGLEMFDCGIDEPCDCCLKGKSFMKQPPGFRSDDNLVCRLKRCL</sequence>
<reference evidence="4" key="2">
    <citation type="submission" date="2025-05" db="UniProtKB">
        <authorList>
            <consortium name="EnsemblMetazoa"/>
        </authorList>
    </citation>
    <scope>IDENTIFICATION</scope>
    <source>
        <strain evidence="4">Foshan</strain>
    </source>
</reference>
<evidence type="ECO:0000256" key="1">
    <source>
        <dbReference type="PROSITE-ProRule" id="PRU00047"/>
    </source>
</evidence>
<dbReference type="Pfam" id="PF13976">
    <property type="entry name" value="gag_pre-integrs"/>
    <property type="match status" value="1"/>
</dbReference>
<dbReference type="InterPro" id="IPR054722">
    <property type="entry name" value="PolX-like_BBD"/>
</dbReference>
<organism evidence="4 5">
    <name type="scientific">Aedes albopictus</name>
    <name type="common">Asian tiger mosquito</name>
    <name type="synonym">Stegomyia albopicta</name>
    <dbReference type="NCBI Taxonomy" id="7160"/>
    <lineage>
        <taxon>Eukaryota</taxon>
        <taxon>Metazoa</taxon>
        <taxon>Ecdysozoa</taxon>
        <taxon>Arthropoda</taxon>
        <taxon>Hexapoda</taxon>
        <taxon>Insecta</taxon>
        <taxon>Pterygota</taxon>
        <taxon>Neoptera</taxon>
        <taxon>Endopterygota</taxon>
        <taxon>Diptera</taxon>
        <taxon>Nematocera</taxon>
        <taxon>Culicoidea</taxon>
        <taxon>Culicidae</taxon>
        <taxon>Culicinae</taxon>
        <taxon>Aedini</taxon>
        <taxon>Aedes</taxon>
        <taxon>Stegomyia</taxon>
    </lineage>
</organism>
<name>A0ABM1ZU63_AEDAL</name>
<feature type="region of interest" description="Disordered" evidence="2">
    <location>
        <begin position="57"/>
        <end position="80"/>
    </location>
</feature>
<dbReference type="GeneID" id="134289745"/>
<accession>A0ABM1ZU63</accession>
<dbReference type="InterPro" id="IPR025724">
    <property type="entry name" value="GAG-pre-integrase_dom"/>
</dbReference>
<keyword evidence="1" id="KW-0862">Zinc</keyword>
<feature type="compositionally biased region" description="Basic and acidic residues" evidence="2">
    <location>
        <begin position="57"/>
        <end position="71"/>
    </location>
</feature>
<keyword evidence="1" id="KW-0479">Metal-binding</keyword>
<evidence type="ECO:0000313" key="4">
    <source>
        <dbReference type="EnsemblMetazoa" id="AALFPA23_021675.P32097"/>
    </source>
</evidence>
<dbReference type="EnsemblMetazoa" id="AALFPA23_021675.R32097">
    <property type="protein sequence ID" value="AALFPA23_021675.P32097"/>
    <property type="gene ID" value="AALFPA23_021675"/>
</dbReference>
<dbReference type="InterPro" id="IPR036875">
    <property type="entry name" value="Znf_CCHC_sf"/>
</dbReference>
<dbReference type="SUPFAM" id="SSF57756">
    <property type="entry name" value="Retrovirus zinc finger-like domains"/>
    <property type="match status" value="1"/>
</dbReference>
<evidence type="ECO:0000259" key="3">
    <source>
        <dbReference type="PROSITE" id="PS50158"/>
    </source>
</evidence>
<protein>
    <recommendedName>
        <fullName evidence="3">CCHC-type domain-containing protein</fullName>
    </recommendedName>
</protein>
<evidence type="ECO:0000313" key="5">
    <source>
        <dbReference type="Proteomes" id="UP000069940"/>
    </source>
</evidence>
<keyword evidence="5" id="KW-1185">Reference proteome</keyword>
<reference evidence="5" key="1">
    <citation type="journal article" date="2015" name="Proc. Natl. Acad. Sci. U.S.A.">
        <title>Genome sequence of the Asian Tiger mosquito, Aedes albopictus, reveals insights into its biology, genetics, and evolution.</title>
        <authorList>
            <person name="Chen X.G."/>
            <person name="Jiang X."/>
            <person name="Gu J."/>
            <person name="Xu M."/>
            <person name="Wu Y."/>
            <person name="Deng Y."/>
            <person name="Zhang C."/>
            <person name="Bonizzoni M."/>
            <person name="Dermauw W."/>
            <person name="Vontas J."/>
            <person name="Armbruster P."/>
            <person name="Huang X."/>
            <person name="Yang Y."/>
            <person name="Zhang H."/>
            <person name="He W."/>
            <person name="Peng H."/>
            <person name="Liu Y."/>
            <person name="Wu K."/>
            <person name="Chen J."/>
            <person name="Lirakis M."/>
            <person name="Topalis P."/>
            <person name="Van Leeuwen T."/>
            <person name="Hall A.B."/>
            <person name="Jiang X."/>
            <person name="Thorpe C."/>
            <person name="Mueller R.L."/>
            <person name="Sun C."/>
            <person name="Waterhouse R.M."/>
            <person name="Yan G."/>
            <person name="Tu Z.J."/>
            <person name="Fang X."/>
            <person name="James A.A."/>
        </authorList>
    </citation>
    <scope>NUCLEOTIDE SEQUENCE [LARGE SCALE GENOMIC DNA]</scope>
    <source>
        <strain evidence="5">Foshan</strain>
    </source>
</reference>